<evidence type="ECO:0000313" key="9">
    <source>
        <dbReference type="Proteomes" id="UP000223913"/>
    </source>
</evidence>
<evidence type="ECO:0000256" key="4">
    <source>
        <dbReference type="ARBA" id="ARBA00022989"/>
    </source>
</evidence>
<keyword evidence="9" id="KW-1185">Reference proteome</keyword>
<evidence type="ECO:0000259" key="7">
    <source>
        <dbReference type="Pfam" id="PF13396"/>
    </source>
</evidence>
<feature type="transmembrane region" description="Helical" evidence="6">
    <location>
        <begin position="31"/>
        <end position="50"/>
    </location>
</feature>
<organism evidence="8 9">
    <name type="scientific">Flavilitoribacter nigricans (strain ATCC 23147 / DSM 23189 / NBRC 102662 / NCIMB 1420 / SS-2)</name>
    <name type="common">Lewinella nigricans</name>
    <dbReference type="NCBI Taxonomy" id="1122177"/>
    <lineage>
        <taxon>Bacteria</taxon>
        <taxon>Pseudomonadati</taxon>
        <taxon>Bacteroidota</taxon>
        <taxon>Saprospiria</taxon>
        <taxon>Saprospirales</taxon>
        <taxon>Lewinellaceae</taxon>
        <taxon>Flavilitoribacter</taxon>
    </lineage>
</organism>
<comment type="subcellular location">
    <subcellularLocation>
        <location evidence="1">Cell membrane</location>
        <topology evidence="1">Multi-pass membrane protein</topology>
    </subcellularLocation>
</comment>
<dbReference type="Pfam" id="PF13396">
    <property type="entry name" value="PLDc_N"/>
    <property type="match status" value="1"/>
</dbReference>
<evidence type="ECO:0000256" key="5">
    <source>
        <dbReference type="ARBA" id="ARBA00023136"/>
    </source>
</evidence>
<feature type="domain" description="Cardiolipin synthase N-terminal" evidence="7">
    <location>
        <begin position="10"/>
        <end position="52"/>
    </location>
</feature>
<reference evidence="8 9" key="1">
    <citation type="submission" date="2017-10" db="EMBL/GenBank/DDBJ databases">
        <title>The draft genome sequence of Lewinella nigricans NBRC 102662.</title>
        <authorList>
            <person name="Wang K."/>
        </authorList>
    </citation>
    <scope>NUCLEOTIDE SEQUENCE [LARGE SCALE GENOMIC DNA]</scope>
    <source>
        <strain evidence="8 9">NBRC 102662</strain>
    </source>
</reference>
<dbReference type="AlphaFoldDB" id="A0A2D0NFH2"/>
<dbReference type="OrthoDB" id="1123412at2"/>
<proteinExistence type="predicted"/>
<evidence type="ECO:0000256" key="1">
    <source>
        <dbReference type="ARBA" id="ARBA00004651"/>
    </source>
</evidence>
<protein>
    <recommendedName>
        <fullName evidence="7">Cardiolipin synthase N-terminal domain-containing protein</fullName>
    </recommendedName>
</protein>
<sequence>MLIGLGLTLIWVLALIEIVRSEFQDKNERLVWLLLVILVPFIGTILYFAIGRKQRLEGGGDIL</sequence>
<accession>A0A2D0NFH2</accession>
<dbReference type="Proteomes" id="UP000223913">
    <property type="component" value="Unassembled WGS sequence"/>
</dbReference>
<keyword evidence="5 6" id="KW-0472">Membrane</keyword>
<keyword evidence="3 6" id="KW-0812">Transmembrane</keyword>
<comment type="caution">
    <text evidence="8">The sequence shown here is derived from an EMBL/GenBank/DDBJ whole genome shotgun (WGS) entry which is preliminary data.</text>
</comment>
<evidence type="ECO:0000256" key="6">
    <source>
        <dbReference type="SAM" id="Phobius"/>
    </source>
</evidence>
<evidence type="ECO:0000313" key="8">
    <source>
        <dbReference type="EMBL" id="PHN07241.1"/>
    </source>
</evidence>
<keyword evidence="2" id="KW-1003">Cell membrane</keyword>
<keyword evidence="4 6" id="KW-1133">Transmembrane helix</keyword>
<gene>
    <name evidence="8" type="ORF">CRP01_08165</name>
</gene>
<dbReference type="GO" id="GO:0005886">
    <property type="term" value="C:plasma membrane"/>
    <property type="evidence" value="ECO:0007669"/>
    <property type="project" value="UniProtKB-SubCell"/>
</dbReference>
<dbReference type="EMBL" id="PDUD01000011">
    <property type="protein sequence ID" value="PHN07241.1"/>
    <property type="molecule type" value="Genomic_DNA"/>
</dbReference>
<dbReference type="InterPro" id="IPR027379">
    <property type="entry name" value="CLS_N"/>
</dbReference>
<name>A0A2D0NFH2_FLAN2</name>
<evidence type="ECO:0000256" key="2">
    <source>
        <dbReference type="ARBA" id="ARBA00022475"/>
    </source>
</evidence>
<evidence type="ECO:0000256" key="3">
    <source>
        <dbReference type="ARBA" id="ARBA00022692"/>
    </source>
</evidence>